<evidence type="ECO:0000313" key="19">
    <source>
        <dbReference type="EMBL" id="KKC01056.1"/>
    </source>
</evidence>
<evidence type="ECO:0000256" key="5">
    <source>
        <dbReference type="ARBA" id="ARBA00022617"/>
    </source>
</evidence>
<evidence type="ECO:0000259" key="18">
    <source>
        <dbReference type="PROSITE" id="PS51384"/>
    </source>
</evidence>
<keyword evidence="8" id="KW-0479">Metal-binding</keyword>
<dbReference type="Gene3D" id="3.40.50.80">
    <property type="entry name" value="Nucleotide-binding domain of ferredoxin-NADP reductase (FNR) module"/>
    <property type="match status" value="1"/>
</dbReference>
<evidence type="ECO:0000256" key="8">
    <source>
        <dbReference type="ARBA" id="ARBA00022723"/>
    </source>
</evidence>
<dbReference type="InterPro" id="IPR017938">
    <property type="entry name" value="Riboflavin_synthase-like_b-brl"/>
</dbReference>
<dbReference type="GO" id="GO:0008941">
    <property type="term" value="F:nitric oxide dioxygenase NAD(P)H activity"/>
    <property type="evidence" value="ECO:0007669"/>
    <property type="project" value="UniProtKB-EC"/>
</dbReference>
<evidence type="ECO:0000256" key="13">
    <source>
        <dbReference type="ARBA" id="ARBA00023014"/>
    </source>
</evidence>
<dbReference type="InterPro" id="IPR039261">
    <property type="entry name" value="FNR_nucleotide-bd"/>
</dbReference>
<organism evidence="19 22">
    <name type="scientific">Mycolicibacter arupensis</name>
    <dbReference type="NCBI Taxonomy" id="342002"/>
    <lineage>
        <taxon>Bacteria</taxon>
        <taxon>Bacillati</taxon>
        <taxon>Actinomycetota</taxon>
        <taxon>Actinomycetes</taxon>
        <taxon>Mycobacteriales</taxon>
        <taxon>Mycobacteriaceae</taxon>
        <taxon>Mycolicibacter</taxon>
    </lineage>
</organism>
<dbReference type="GO" id="GO:0030151">
    <property type="term" value="F:molybdenum ion binding"/>
    <property type="evidence" value="ECO:0007669"/>
    <property type="project" value="InterPro"/>
</dbReference>
<protein>
    <recommendedName>
        <fullName evidence="4">nitric oxide dioxygenase</fullName>
        <ecNumber evidence="4">1.14.12.17</ecNumber>
    </recommendedName>
</protein>
<dbReference type="Proteomes" id="UP000034416">
    <property type="component" value="Unassembled WGS sequence"/>
</dbReference>
<dbReference type="InterPro" id="IPR008333">
    <property type="entry name" value="Cbr1-like_FAD-bd_dom"/>
</dbReference>
<accession>A0A0F5N211</accession>
<dbReference type="EMBL" id="MVHH01000012">
    <property type="protein sequence ID" value="OQZ98618.1"/>
    <property type="molecule type" value="Genomic_DNA"/>
</dbReference>
<dbReference type="InterPro" id="IPR005163">
    <property type="entry name" value="Tri_helical_YiiM-like"/>
</dbReference>
<keyword evidence="10" id="KW-0521">NADP</keyword>
<dbReference type="CDD" id="cd06184">
    <property type="entry name" value="flavohem_like_fad_nad_binding"/>
    <property type="match status" value="1"/>
</dbReference>
<evidence type="ECO:0000313" key="23">
    <source>
        <dbReference type="Proteomes" id="UP000192327"/>
    </source>
</evidence>
<dbReference type="InterPro" id="IPR012675">
    <property type="entry name" value="Beta-grasp_dom_sf"/>
</dbReference>
<evidence type="ECO:0000256" key="2">
    <source>
        <dbReference type="ARBA" id="ARBA00001974"/>
    </source>
</evidence>
<feature type="domain" description="FAD-binding FR-type" evidence="18">
    <location>
        <begin position="238"/>
        <end position="343"/>
    </location>
</feature>
<dbReference type="Pfam" id="PF03475">
    <property type="entry name" value="YiiM_3-alpha"/>
    <property type="match status" value="1"/>
</dbReference>
<dbReference type="PANTHER" id="PTHR30212">
    <property type="entry name" value="PROTEIN YIIM"/>
    <property type="match status" value="1"/>
</dbReference>
<dbReference type="STRING" id="342002.BST15_08225"/>
<evidence type="ECO:0000256" key="9">
    <source>
        <dbReference type="ARBA" id="ARBA00022827"/>
    </source>
</evidence>
<dbReference type="FunFam" id="3.40.50.80:FF:000010">
    <property type="entry name" value="Flavohemoprotein"/>
    <property type="match status" value="1"/>
</dbReference>
<comment type="cofactor">
    <cofactor evidence="2">
        <name>FAD</name>
        <dbReference type="ChEBI" id="CHEBI:57692"/>
    </cofactor>
</comment>
<keyword evidence="5" id="KW-0349">Heme</keyword>
<dbReference type="Gene3D" id="3.10.20.30">
    <property type="match status" value="1"/>
</dbReference>
<dbReference type="EC" id="1.14.12.17" evidence="4"/>
<dbReference type="Pfam" id="PF00111">
    <property type="entry name" value="Fer2"/>
    <property type="match status" value="1"/>
</dbReference>
<dbReference type="Gene3D" id="2.40.30.10">
    <property type="entry name" value="Translation factors"/>
    <property type="match status" value="1"/>
</dbReference>
<evidence type="ECO:0000256" key="14">
    <source>
        <dbReference type="ARBA" id="ARBA00023027"/>
    </source>
</evidence>
<reference evidence="22" key="1">
    <citation type="submission" date="2015-04" db="EMBL/GenBank/DDBJ databases">
        <title>Genome sequence of Mycobacterium arupense GUC1.</title>
        <authorList>
            <person name="Greninger A.L."/>
            <person name="Cunningham G."/>
            <person name="Chiu C.Y."/>
            <person name="Miller S."/>
        </authorList>
    </citation>
    <scope>NUCLEOTIDE SEQUENCE [LARGE SCALE GENOMIC DNA]</scope>
    <source>
        <strain evidence="22">GUC1</strain>
    </source>
</reference>
<keyword evidence="6" id="KW-0285">Flavoprotein</keyword>
<evidence type="ECO:0000259" key="17">
    <source>
        <dbReference type="PROSITE" id="PS51340"/>
    </source>
</evidence>
<dbReference type="Pfam" id="PF00175">
    <property type="entry name" value="NAD_binding_1"/>
    <property type="match status" value="1"/>
</dbReference>
<dbReference type="OrthoDB" id="9801223at2"/>
<gene>
    <name evidence="20" type="ORF">BST15_08225</name>
    <name evidence="21" type="ORF">E6Q54_02395</name>
    <name evidence="19" type="ORF">WR43_01840</name>
</gene>
<dbReference type="PANTHER" id="PTHR30212:SF2">
    <property type="entry name" value="PROTEIN YIIM"/>
    <property type="match status" value="1"/>
</dbReference>
<reference evidence="21 24" key="4">
    <citation type="submission" date="2018-09" db="EMBL/GenBank/DDBJ databases">
        <title>Metagenome Assembled Genomes from an Advanced Water Purification Facility.</title>
        <authorList>
            <person name="Stamps B.W."/>
            <person name="Spear J.R."/>
        </authorList>
    </citation>
    <scope>NUCLEOTIDE SEQUENCE [LARGE SCALE GENOMIC DNA]</scope>
    <source>
        <strain evidence="21">Bin_29_2</strain>
    </source>
</reference>
<dbReference type="SUPFAM" id="SSF52343">
    <property type="entry name" value="Ferredoxin reductase-like, C-terminal NADP-linked domain"/>
    <property type="match status" value="1"/>
</dbReference>
<dbReference type="Proteomes" id="UP000321797">
    <property type="component" value="Unassembled WGS sequence"/>
</dbReference>
<comment type="similarity">
    <text evidence="3">In the C-terminal section; belongs to the flavoprotein pyridine nucleotide cytochrome reductase family.</text>
</comment>
<sequence length="587" mass="63032">MAILASVNVGMPRDVTWNRRTVYTGAWKQPVSGPRMVRRLNVDGDGQGDLAGHGGENRAVLVYQVDSYQHWARVLDRQDLAPGLLGENLTVDGLPDDQVCIGDRFQIGQAVLEVTQPRVTCYRAGMRIGEPRMAALMVEHGRPGFYCRVIEEGEVESGQEVIKVSAGPEQISVAEIDALLYLPGHPRDVLRRALRIPALSPGWKQSLQALSNRPQQQKGSAGNVGLTATAAAPPPAWAGFRRLRVSAVHDESRHVRSISLADPDGARLPEWLPGQSITVRLHIQGSDAVLVRNYSLSNRPGSADYRISVKLEPHGLASSHLHAHAHPGDLIEVAAPRGVFFLGEAASPLILVSAGVGATPVLSMLHRLVATGSKRETWWLYGARNGREHPFAAESRRLLEQLPVSHSHIFYSRPTSQDRHGVDFTEQGRLSVSAISGLGLPRDADVYLCGPAGFMNDVTAGLVASGLDPARVHYEIFGAAASLTPGIAATPIAPHLPAGVPGPGPDIHFARSGLSAPWGPPSTTLLEFAEACDISTRWSCRTGVCHNCETALLSGAVEYDPQPLEPPAEGNILICCSRPRGPVVIDL</sequence>
<dbReference type="InterPro" id="IPR005302">
    <property type="entry name" value="MoCF_Sase_C"/>
</dbReference>
<dbReference type="EMBL" id="SSGD01000012">
    <property type="protein sequence ID" value="TXI59673.1"/>
    <property type="molecule type" value="Genomic_DNA"/>
</dbReference>
<dbReference type="InterPro" id="IPR001433">
    <property type="entry name" value="OxRdtase_FAD/NAD-bd"/>
</dbReference>
<evidence type="ECO:0000256" key="6">
    <source>
        <dbReference type="ARBA" id="ARBA00022630"/>
    </source>
</evidence>
<dbReference type="CDD" id="cd00207">
    <property type="entry name" value="fer2"/>
    <property type="match status" value="1"/>
</dbReference>
<evidence type="ECO:0000256" key="7">
    <source>
        <dbReference type="ARBA" id="ARBA00022714"/>
    </source>
</evidence>
<dbReference type="AlphaFoldDB" id="A0A0F5N211"/>
<comment type="catalytic activity">
    <reaction evidence="16">
        <text>2 nitric oxide + NADPH + 2 O2 = 2 nitrate + NADP(+) + H(+)</text>
        <dbReference type="Rhea" id="RHEA:19465"/>
        <dbReference type="ChEBI" id="CHEBI:15378"/>
        <dbReference type="ChEBI" id="CHEBI:15379"/>
        <dbReference type="ChEBI" id="CHEBI:16480"/>
        <dbReference type="ChEBI" id="CHEBI:17632"/>
        <dbReference type="ChEBI" id="CHEBI:57783"/>
        <dbReference type="ChEBI" id="CHEBI:58349"/>
        <dbReference type="EC" id="1.14.12.17"/>
    </reaction>
</comment>
<dbReference type="InterPro" id="IPR017927">
    <property type="entry name" value="FAD-bd_FR_type"/>
</dbReference>
<dbReference type="InterPro" id="IPR036010">
    <property type="entry name" value="2Fe-2S_ferredoxin-like_sf"/>
</dbReference>
<evidence type="ECO:0000313" key="20">
    <source>
        <dbReference type="EMBL" id="OQZ98618.1"/>
    </source>
</evidence>
<keyword evidence="9" id="KW-0274">FAD</keyword>
<dbReference type="Gene3D" id="2.40.33.20">
    <property type="entry name" value="PK beta-barrel domain-like"/>
    <property type="match status" value="1"/>
</dbReference>
<dbReference type="GO" id="GO:0051537">
    <property type="term" value="F:2 iron, 2 sulfur cluster binding"/>
    <property type="evidence" value="ECO:0007669"/>
    <property type="project" value="UniProtKB-KW"/>
</dbReference>
<reference evidence="20 23" key="3">
    <citation type="submission" date="2016-12" db="EMBL/GenBank/DDBJ databases">
        <title>The new phylogeny of genus Mycobacterium.</title>
        <authorList>
            <person name="Tortoli E."/>
            <person name="Trovato A."/>
            <person name="Cirillo D.M."/>
        </authorList>
    </citation>
    <scope>NUCLEOTIDE SEQUENCE [LARGE SCALE GENOMIC DNA]</scope>
    <source>
        <strain evidence="20 23">DSM 44942</strain>
    </source>
</reference>
<evidence type="ECO:0000256" key="12">
    <source>
        <dbReference type="ARBA" id="ARBA00023004"/>
    </source>
</evidence>
<dbReference type="EMBL" id="LASW01000004">
    <property type="protein sequence ID" value="KKC01056.1"/>
    <property type="molecule type" value="Genomic_DNA"/>
</dbReference>
<name>A0A0F5N211_9MYCO</name>
<keyword evidence="12" id="KW-0408">Iron</keyword>
<feature type="domain" description="MOSC" evidence="17">
    <location>
        <begin position="29"/>
        <end position="164"/>
    </location>
</feature>
<reference evidence="19" key="2">
    <citation type="submission" date="2015-04" db="EMBL/GenBank/DDBJ databases">
        <title>Genome sequence of Mycobacterium arupense strain GUC1.</title>
        <authorList>
            <person name="Greninger A.L."/>
            <person name="Cunningham G."/>
            <person name="Chiu C.Y."/>
            <person name="Miller S."/>
        </authorList>
    </citation>
    <scope>NUCLEOTIDE SEQUENCE</scope>
    <source>
        <strain evidence="19">GUC1</strain>
    </source>
</reference>
<dbReference type="PATRIC" id="fig|342002.3.peg.792"/>
<evidence type="ECO:0000256" key="3">
    <source>
        <dbReference type="ARBA" id="ARBA00006401"/>
    </source>
</evidence>
<keyword evidence="13" id="KW-0411">Iron-sulfur</keyword>
<evidence type="ECO:0000313" key="24">
    <source>
        <dbReference type="Proteomes" id="UP000321797"/>
    </source>
</evidence>
<dbReference type="PRINTS" id="PR00410">
    <property type="entry name" value="PHEHYDRXLASE"/>
</dbReference>
<comment type="caution">
    <text evidence="19">The sequence shown here is derived from an EMBL/GenBank/DDBJ whole genome shotgun (WGS) entry which is preliminary data.</text>
</comment>
<dbReference type="RefSeq" id="WP_046187915.1">
    <property type="nucleotide sequence ID" value="NZ_JACKUJ010000016.1"/>
</dbReference>
<proteinExistence type="inferred from homology"/>
<evidence type="ECO:0000256" key="16">
    <source>
        <dbReference type="ARBA" id="ARBA00049433"/>
    </source>
</evidence>
<evidence type="ECO:0000256" key="1">
    <source>
        <dbReference type="ARBA" id="ARBA00001970"/>
    </source>
</evidence>
<dbReference type="PROSITE" id="PS51384">
    <property type="entry name" value="FAD_FR"/>
    <property type="match status" value="1"/>
</dbReference>
<dbReference type="InterPro" id="IPR001041">
    <property type="entry name" value="2Fe-2S_ferredoxin-type"/>
</dbReference>
<dbReference type="Proteomes" id="UP000192327">
    <property type="component" value="Unassembled WGS sequence"/>
</dbReference>
<keyword evidence="14" id="KW-0520">NAD</keyword>
<dbReference type="InterPro" id="IPR052353">
    <property type="entry name" value="Benzoxazolinone_Detox_Enz"/>
</dbReference>
<keyword evidence="11" id="KW-0560">Oxidoreductase</keyword>
<keyword evidence="23" id="KW-1185">Reference proteome</keyword>
<dbReference type="GO" id="GO:0030170">
    <property type="term" value="F:pyridoxal phosphate binding"/>
    <property type="evidence" value="ECO:0007669"/>
    <property type="project" value="InterPro"/>
</dbReference>
<dbReference type="SUPFAM" id="SSF50800">
    <property type="entry name" value="PK beta-barrel domain-like"/>
    <property type="match status" value="1"/>
</dbReference>
<dbReference type="Pfam" id="PF03473">
    <property type="entry name" value="MOSC"/>
    <property type="match status" value="1"/>
</dbReference>
<evidence type="ECO:0000256" key="11">
    <source>
        <dbReference type="ARBA" id="ARBA00023002"/>
    </source>
</evidence>
<dbReference type="InterPro" id="IPR011037">
    <property type="entry name" value="Pyrv_Knase-like_insert_dom_sf"/>
</dbReference>
<dbReference type="SUPFAM" id="SSF63380">
    <property type="entry name" value="Riboflavin synthase domain-like"/>
    <property type="match status" value="1"/>
</dbReference>
<evidence type="ECO:0000313" key="22">
    <source>
        <dbReference type="Proteomes" id="UP000034416"/>
    </source>
</evidence>
<comment type="catalytic activity">
    <reaction evidence="15">
        <text>2 nitric oxide + NADH + 2 O2 = 2 nitrate + NAD(+) + H(+)</text>
        <dbReference type="Rhea" id="RHEA:19469"/>
        <dbReference type="ChEBI" id="CHEBI:15378"/>
        <dbReference type="ChEBI" id="CHEBI:15379"/>
        <dbReference type="ChEBI" id="CHEBI:16480"/>
        <dbReference type="ChEBI" id="CHEBI:17632"/>
        <dbReference type="ChEBI" id="CHEBI:57540"/>
        <dbReference type="ChEBI" id="CHEBI:57945"/>
        <dbReference type="EC" id="1.14.12.17"/>
    </reaction>
</comment>
<evidence type="ECO:0000256" key="10">
    <source>
        <dbReference type="ARBA" id="ARBA00022857"/>
    </source>
</evidence>
<dbReference type="SUPFAM" id="SSF54292">
    <property type="entry name" value="2Fe-2S ferredoxin-like"/>
    <property type="match status" value="1"/>
</dbReference>
<dbReference type="PROSITE" id="PS51340">
    <property type="entry name" value="MOSC"/>
    <property type="match status" value="1"/>
</dbReference>
<dbReference type="Pfam" id="PF00970">
    <property type="entry name" value="FAD_binding_6"/>
    <property type="match status" value="1"/>
</dbReference>
<evidence type="ECO:0000256" key="15">
    <source>
        <dbReference type="ARBA" id="ARBA00048649"/>
    </source>
</evidence>
<evidence type="ECO:0000313" key="21">
    <source>
        <dbReference type="EMBL" id="TXI59673.1"/>
    </source>
</evidence>
<comment type="cofactor">
    <cofactor evidence="1">
        <name>heme b</name>
        <dbReference type="ChEBI" id="CHEBI:60344"/>
    </cofactor>
</comment>
<evidence type="ECO:0000256" key="4">
    <source>
        <dbReference type="ARBA" id="ARBA00012229"/>
    </source>
</evidence>
<keyword evidence="7" id="KW-0001">2Fe-2S</keyword>